<accession>A0A938XU31</accession>
<dbReference type="Pfam" id="PF09551">
    <property type="entry name" value="Spore_II_R"/>
    <property type="match status" value="1"/>
</dbReference>
<dbReference type="EMBL" id="JAFBDQ010000014">
    <property type="protein sequence ID" value="MBM7557553.1"/>
    <property type="molecule type" value="Genomic_DNA"/>
</dbReference>
<dbReference type="AlphaFoldDB" id="A0A938XU31"/>
<comment type="caution">
    <text evidence="1">The sequence shown here is derived from an EMBL/GenBank/DDBJ whole genome shotgun (WGS) entry which is preliminary data.</text>
</comment>
<name>A0A938XU31_9FIRM</name>
<proteinExistence type="predicted"/>
<organism evidence="1 2">
    <name type="scientific">Halanaerobacter jeridensis</name>
    <dbReference type="NCBI Taxonomy" id="706427"/>
    <lineage>
        <taxon>Bacteria</taxon>
        <taxon>Bacillati</taxon>
        <taxon>Bacillota</taxon>
        <taxon>Clostridia</taxon>
        <taxon>Halanaerobiales</taxon>
        <taxon>Halobacteroidaceae</taxon>
        <taxon>Halanaerobacter</taxon>
    </lineage>
</organism>
<keyword evidence="2" id="KW-1185">Reference proteome</keyword>
<dbReference type="InterPro" id="IPR014202">
    <property type="entry name" value="Spore_II_R"/>
</dbReference>
<sequence length="213" mass="24409">MKRIKVILGVSIILISLIVFANKFIFVQELSKIKDEDLLRLHVVANSNSPADQLLKRKVRNEIINAGNKIFSGLSNPERAKEIVNNNLDYLSKVVKQKISEEGYDYKIQLKVGNYNFPTRSYNNLTLDAGEYQALRVEIGSGQGANWWCVLFPPLCFVDSVDKMPPQMINKGQNKNKEQVQVKFKLKFAEYLKENPEIVKAKLNLAKLFDFEE</sequence>
<dbReference type="NCBIfam" id="TIGR02837">
    <property type="entry name" value="spore_II_R"/>
    <property type="match status" value="1"/>
</dbReference>
<reference evidence="1" key="1">
    <citation type="submission" date="2021-01" db="EMBL/GenBank/DDBJ databases">
        <title>Genomic Encyclopedia of Type Strains, Phase IV (KMG-IV): sequencing the most valuable type-strain genomes for metagenomic binning, comparative biology and taxonomic classification.</title>
        <authorList>
            <person name="Goeker M."/>
        </authorList>
    </citation>
    <scope>NUCLEOTIDE SEQUENCE</scope>
    <source>
        <strain evidence="1">DSM 23230</strain>
    </source>
</reference>
<evidence type="ECO:0000313" key="2">
    <source>
        <dbReference type="Proteomes" id="UP000774000"/>
    </source>
</evidence>
<gene>
    <name evidence="1" type="ORF">JOC47_002419</name>
</gene>
<protein>
    <submittedName>
        <fullName evidence="1">Stage II sporulation protein R</fullName>
    </submittedName>
</protein>
<dbReference type="Proteomes" id="UP000774000">
    <property type="component" value="Unassembled WGS sequence"/>
</dbReference>
<evidence type="ECO:0000313" key="1">
    <source>
        <dbReference type="EMBL" id="MBM7557553.1"/>
    </source>
</evidence>
<dbReference type="RefSeq" id="WP_204702303.1">
    <property type="nucleotide sequence ID" value="NZ_JAFBDQ010000014.1"/>
</dbReference>